<accession>A0A2P6SML4</accession>
<sequence length="91" mass="10555">MNILNMRTSLRHLYQAKMEELHAERHHIVTEFIHWNEEAITRFTTLFSSHPANLAANAKAVFTSLLEFTSLLDQVTQYLTEGLEQAKDKPD</sequence>
<dbReference type="Proteomes" id="UP000238479">
    <property type="component" value="Chromosome 1"/>
</dbReference>
<evidence type="ECO:0000313" key="1">
    <source>
        <dbReference type="EMBL" id="PRQ59935.1"/>
    </source>
</evidence>
<evidence type="ECO:0000313" key="2">
    <source>
        <dbReference type="Proteomes" id="UP000238479"/>
    </source>
</evidence>
<organism evidence="1 2">
    <name type="scientific">Rosa chinensis</name>
    <name type="common">China rose</name>
    <dbReference type="NCBI Taxonomy" id="74649"/>
    <lineage>
        <taxon>Eukaryota</taxon>
        <taxon>Viridiplantae</taxon>
        <taxon>Streptophyta</taxon>
        <taxon>Embryophyta</taxon>
        <taxon>Tracheophyta</taxon>
        <taxon>Spermatophyta</taxon>
        <taxon>Magnoliopsida</taxon>
        <taxon>eudicotyledons</taxon>
        <taxon>Gunneridae</taxon>
        <taxon>Pentapetalae</taxon>
        <taxon>rosids</taxon>
        <taxon>fabids</taxon>
        <taxon>Rosales</taxon>
        <taxon>Rosaceae</taxon>
        <taxon>Rosoideae</taxon>
        <taxon>Rosoideae incertae sedis</taxon>
        <taxon>Rosa</taxon>
    </lineage>
</organism>
<dbReference type="AlphaFoldDB" id="A0A2P6SML4"/>
<dbReference type="STRING" id="74649.A0A2P6SML4"/>
<protein>
    <submittedName>
        <fullName evidence="1">Uncharacterized protein</fullName>
    </submittedName>
</protein>
<name>A0A2P6SML4_ROSCH</name>
<keyword evidence="2" id="KW-1185">Reference proteome</keyword>
<proteinExistence type="predicted"/>
<comment type="caution">
    <text evidence="1">The sequence shown here is derived from an EMBL/GenBank/DDBJ whole genome shotgun (WGS) entry which is preliminary data.</text>
</comment>
<dbReference type="EMBL" id="PDCK01000039">
    <property type="protein sequence ID" value="PRQ59935.1"/>
    <property type="molecule type" value="Genomic_DNA"/>
</dbReference>
<gene>
    <name evidence="1" type="ORF">RchiOBHm_Chr1g0375651</name>
</gene>
<dbReference type="Gramene" id="PRQ59935">
    <property type="protein sequence ID" value="PRQ59935"/>
    <property type="gene ID" value="RchiOBHm_Chr1g0375651"/>
</dbReference>
<reference evidence="1 2" key="1">
    <citation type="journal article" date="2018" name="Nat. Genet.">
        <title>The Rosa genome provides new insights in the design of modern roses.</title>
        <authorList>
            <person name="Bendahmane M."/>
        </authorList>
    </citation>
    <scope>NUCLEOTIDE SEQUENCE [LARGE SCALE GENOMIC DNA]</scope>
    <source>
        <strain evidence="2">cv. Old Blush</strain>
    </source>
</reference>